<dbReference type="RefSeq" id="XP_044658858.1">
    <property type="nucleotide sequence ID" value="XM_044802923.1"/>
</dbReference>
<comment type="caution">
    <text evidence="2">The sequence shown here is derived from an EMBL/GenBank/DDBJ whole genome shotgun (WGS) entry which is preliminary data.</text>
</comment>
<gene>
    <name evidence="2" type="ORF">CKM354_000756900</name>
</gene>
<dbReference type="Proteomes" id="UP000825890">
    <property type="component" value="Unassembled WGS sequence"/>
</dbReference>
<feature type="compositionally biased region" description="Basic and acidic residues" evidence="1">
    <location>
        <begin position="97"/>
        <end position="109"/>
    </location>
</feature>
<evidence type="ECO:0000313" key="3">
    <source>
        <dbReference type="Proteomes" id="UP000825890"/>
    </source>
</evidence>
<organism evidence="2 3">
    <name type="scientific">Cercospora kikuchii</name>
    <dbReference type="NCBI Taxonomy" id="84275"/>
    <lineage>
        <taxon>Eukaryota</taxon>
        <taxon>Fungi</taxon>
        <taxon>Dikarya</taxon>
        <taxon>Ascomycota</taxon>
        <taxon>Pezizomycotina</taxon>
        <taxon>Dothideomycetes</taxon>
        <taxon>Dothideomycetidae</taxon>
        <taxon>Mycosphaerellales</taxon>
        <taxon>Mycosphaerellaceae</taxon>
        <taxon>Cercospora</taxon>
    </lineage>
</organism>
<proteinExistence type="predicted"/>
<evidence type="ECO:0000256" key="1">
    <source>
        <dbReference type="SAM" id="MobiDB-lite"/>
    </source>
</evidence>
<feature type="compositionally biased region" description="Low complexity" evidence="1">
    <location>
        <begin position="85"/>
        <end position="96"/>
    </location>
</feature>
<sequence length="109" mass="11799">MSAIVGVAFSRAHNGAGILLASVLGDREAANECLIKAQSVWRIVRRWHPVGEDEAVDASLKDLRVPLDKLKEALAADKPTGSDPDTAVVDQVTVRDAVVDEERGQQRTR</sequence>
<protein>
    <submittedName>
        <fullName evidence="2">Uncharacterized protein</fullName>
    </submittedName>
</protein>
<dbReference type="EMBL" id="BOLY01000004">
    <property type="protein sequence ID" value="GIZ44371.1"/>
    <property type="molecule type" value="Genomic_DNA"/>
</dbReference>
<keyword evidence="3" id="KW-1185">Reference proteome</keyword>
<accession>A0A9P3FEF6</accession>
<feature type="region of interest" description="Disordered" evidence="1">
    <location>
        <begin position="75"/>
        <end position="109"/>
    </location>
</feature>
<name>A0A9P3FEF6_9PEZI</name>
<reference evidence="2 3" key="1">
    <citation type="submission" date="2021-01" db="EMBL/GenBank/DDBJ databases">
        <title>Cercospora kikuchii MAFF 305040 whole genome shotgun sequence.</title>
        <authorList>
            <person name="Kashiwa T."/>
            <person name="Suzuki T."/>
        </authorList>
    </citation>
    <scope>NUCLEOTIDE SEQUENCE [LARGE SCALE GENOMIC DNA]</scope>
    <source>
        <strain evidence="2 3">MAFF 305040</strain>
    </source>
</reference>
<dbReference type="GeneID" id="68293144"/>
<dbReference type="OrthoDB" id="3440281at2759"/>
<dbReference type="AlphaFoldDB" id="A0A9P3FEF6"/>
<evidence type="ECO:0000313" key="2">
    <source>
        <dbReference type="EMBL" id="GIZ44371.1"/>
    </source>
</evidence>